<name>A0A6J1RX56_FRAOC</name>
<dbReference type="OrthoDB" id="3219396at2759"/>
<protein>
    <submittedName>
        <fullName evidence="4">Uncharacterized protein LOC113201810 isoform X1</fullName>
    </submittedName>
</protein>
<evidence type="ECO:0000256" key="1">
    <source>
        <dbReference type="SAM" id="MobiDB-lite"/>
    </source>
</evidence>
<proteinExistence type="predicted"/>
<accession>A0A6J1RX56</accession>
<sequence length="459" mass="51975">MKRTRRSTSNVSDHSDVPSKAAKLGESKATVSDPASASCSNDDVQDKQVCFIDRLPDHLVVRIFQELELLKDIATLLPQVCKRWQLLASHENLWKDVHLSYESHMSESQKKMFFKCLQMAPKLSSITFELEYRDGPDFAQRIIKKCPSEVMALHFIYDNLPPAALFCLLKKYKNCLEKLMITDTYTPYVDEDVKRIWKEILNLTKLKHLVVDGAALFYHKATFRRAAPCWKTWQILDVKDCSYENMNTVQKLISVHPNWIEVYLSTTTSSIFRGEVKALSKCTSLETIQVPFCKEFKLLEKCERLDSIIVDCVDETSSEVSNVLPVLAQNNVFPLLKTVKIIGGGSLYAPLLMALVKGRPKISLLNLVSCDIKSEELLDVLENTPSLKTLYFHEMSAQCVSAVANGASNNVLSNLEKLSLFECYCDEGSKLCVKVLAKELEQHQKIKVTIESIVCSCKP</sequence>
<dbReference type="RefSeq" id="XP_026271525.1">
    <property type="nucleotide sequence ID" value="XM_026415740.2"/>
</dbReference>
<feature type="domain" description="F-box" evidence="2">
    <location>
        <begin position="49"/>
        <end position="97"/>
    </location>
</feature>
<dbReference type="Gene3D" id="3.80.10.10">
    <property type="entry name" value="Ribonuclease Inhibitor"/>
    <property type="match status" value="1"/>
</dbReference>
<dbReference type="KEGG" id="foc:113201810"/>
<dbReference type="PROSITE" id="PS50181">
    <property type="entry name" value="FBOX"/>
    <property type="match status" value="1"/>
</dbReference>
<evidence type="ECO:0000313" key="3">
    <source>
        <dbReference type="Proteomes" id="UP000504606"/>
    </source>
</evidence>
<dbReference type="Proteomes" id="UP000504606">
    <property type="component" value="Unplaced"/>
</dbReference>
<reference evidence="4" key="1">
    <citation type="submission" date="2025-08" db="UniProtKB">
        <authorList>
            <consortium name="RefSeq"/>
        </authorList>
    </citation>
    <scope>IDENTIFICATION</scope>
    <source>
        <tissue evidence="4">Whole organism</tissue>
    </source>
</reference>
<organism evidence="3 4">
    <name type="scientific">Frankliniella occidentalis</name>
    <name type="common">Western flower thrips</name>
    <name type="synonym">Euthrips occidentalis</name>
    <dbReference type="NCBI Taxonomy" id="133901"/>
    <lineage>
        <taxon>Eukaryota</taxon>
        <taxon>Metazoa</taxon>
        <taxon>Ecdysozoa</taxon>
        <taxon>Arthropoda</taxon>
        <taxon>Hexapoda</taxon>
        <taxon>Insecta</taxon>
        <taxon>Pterygota</taxon>
        <taxon>Neoptera</taxon>
        <taxon>Paraneoptera</taxon>
        <taxon>Thysanoptera</taxon>
        <taxon>Terebrantia</taxon>
        <taxon>Thripoidea</taxon>
        <taxon>Thripidae</taxon>
        <taxon>Frankliniella</taxon>
    </lineage>
</organism>
<dbReference type="SUPFAM" id="SSF52047">
    <property type="entry name" value="RNI-like"/>
    <property type="match status" value="1"/>
</dbReference>
<dbReference type="Pfam" id="PF12937">
    <property type="entry name" value="F-box-like"/>
    <property type="match status" value="1"/>
</dbReference>
<dbReference type="InterPro" id="IPR032675">
    <property type="entry name" value="LRR_dom_sf"/>
</dbReference>
<dbReference type="Gene3D" id="1.20.1280.50">
    <property type="match status" value="1"/>
</dbReference>
<gene>
    <name evidence="4" type="primary">LOC113201810</name>
</gene>
<dbReference type="InterPro" id="IPR036047">
    <property type="entry name" value="F-box-like_dom_sf"/>
</dbReference>
<evidence type="ECO:0000313" key="4">
    <source>
        <dbReference type="RefSeq" id="XP_026271525.1"/>
    </source>
</evidence>
<keyword evidence="3" id="KW-1185">Reference proteome</keyword>
<feature type="region of interest" description="Disordered" evidence="1">
    <location>
        <begin position="1"/>
        <end position="41"/>
    </location>
</feature>
<dbReference type="SUPFAM" id="SSF81383">
    <property type="entry name" value="F-box domain"/>
    <property type="match status" value="1"/>
</dbReference>
<evidence type="ECO:0000259" key="2">
    <source>
        <dbReference type="PROSITE" id="PS50181"/>
    </source>
</evidence>
<dbReference type="GeneID" id="113201810"/>
<dbReference type="AlphaFoldDB" id="A0A6J1RX56"/>
<feature type="compositionally biased region" description="Polar residues" evidence="1">
    <location>
        <begin position="29"/>
        <end position="41"/>
    </location>
</feature>
<dbReference type="InterPro" id="IPR001810">
    <property type="entry name" value="F-box_dom"/>
</dbReference>